<feature type="region of interest" description="Disordered" evidence="1">
    <location>
        <begin position="408"/>
        <end position="427"/>
    </location>
</feature>
<name>A0A8K0JLA9_9TREE</name>
<organism evidence="2 3">
    <name type="scientific">Filobasidium floriforme</name>
    <dbReference type="NCBI Taxonomy" id="5210"/>
    <lineage>
        <taxon>Eukaryota</taxon>
        <taxon>Fungi</taxon>
        <taxon>Dikarya</taxon>
        <taxon>Basidiomycota</taxon>
        <taxon>Agaricomycotina</taxon>
        <taxon>Tremellomycetes</taxon>
        <taxon>Filobasidiales</taxon>
        <taxon>Filobasidiaceae</taxon>
        <taxon>Filobasidium</taxon>
    </lineage>
</organism>
<feature type="compositionally biased region" description="Basic and acidic residues" evidence="1">
    <location>
        <begin position="416"/>
        <end position="427"/>
    </location>
</feature>
<evidence type="ECO:0000256" key="1">
    <source>
        <dbReference type="SAM" id="MobiDB-lite"/>
    </source>
</evidence>
<comment type="caution">
    <text evidence="2">The sequence shown here is derived from an EMBL/GenBank/DDBJ whole genome shotgun (WGS) entry which is preliminary data.</text>
</comment>
<reference evidence="2" key="1">
    <citation type="submission" date="2020-04" db="EMBL/GenBank/DDBJ databases">
        <title>Analysis of mating type loci in Filobasidium floriforme.</title>
        <authorList>
            <person name="Nowrousian M."/>
        </authorList>
    </citation>
    <scope>NUCLEOTIDE SEQUENCE</scope>
    <source>
        <strain evidence="2">CBS 6242</strain>
    </source>
</reference>
<evidence type="ECO:0000313" key="3">
    <source>
        <dbReference type="Proteomes" id="UP000812966"/>
    </source>
</evidence>
<evidence type="ECO:0000313" key="2">
    <source>
        <dbReference type="EMBL" id="KAG7528620.1"/>
    </source>
</evidence>
<keyword evidence="3" id="KW-1185">Reference proteome</keyword>
<dbReference type="EMBL" id="JABELV010000175">
    <property type="protein sequence ID" value="KAG7528620.1"/>
    <property type="molecule type" value="Genomic_DNA"/>
</dbReference>
<dbReference type="Proteomes" id="UP000812966">
    <property type="component" value="Unassembled WGS sequence"/>
</dbReference>
<dbReference type="OrthoDB" id="2562734at2759"/>
<gene>
    <name evidence="2" type="ORF">FFLO_06043</name>
</gene>
<feature type="compositionally biased region" description="Polar residues" evidence="1">
    <location>
        <begin position="350"/>
        <end position="368"/>
    </location>
</feature>
<feature type="region of interest" description="Disordered" evidence="1">
    <location>
        <begin position="349"/>
        <end position="372"/>
    </location>
</feature>
<proteinExistence type="predicted"/>
<dbReference type="AlphaFoldDB" id="A0A8K0JLA9"/>
<feature type="region of interest" description="Disordered" evidence="1">
    <location>
        <begin position="463"/>
        <end position="503"/>
    </location>
</feature>
<feature type="region of interest" description="Disordered" evidence="1">
    <location>
        <begin position="291"/>
        <end position="312"/>
    </location>
</feature>
<feature type="compositionally biased region" description="Basic and acidic residues" evidence="1">
    <location>
        <begin position="298"/>
        <end position="312"/>
    </location>
</feature>
<accession>A0A8K0JLA9</accession>
<sequence>MENDTPRPHHTALQDPPLESALDALLSDYLDRLDVLFRAYSSEGTSTDAGSSNIACASSGMSTNNEAQCLKLHEEAVERRNLVGLFESGLQVGSSTGTRNEQGAEQAEPRELVSLPSILELNQEEQEIWRRWRPQVDETVLVYLSPVRGYWPGKIIDLGYFHNSALPRISRQRMYAVRIYPAKQNPIIAIKSHLVPLNLRPQPPRNAPSTLSKAYRTAASSLLYDIEALGLELSNRPCWGMGMKTDLRPAKDRKAPMLAEKGERERFMLDMNGKSWFDWKDWIEEQSRLELQQQRRGRGQDGTDGRDEDPEALKREAMGILNDLESRGYPVFSSAPVLIPAAISPMKIAPNSSTPTHTRPASTLTNPTRADLKRSRRRLTEALEDPIIGPHLSRLSLGDVCRALLPASTSSSASTSRKERTDKKRMQEVTDQFSGLAPDNDDGMNVIDDQIRLEALDHVLGKKRKRGGGAEDDVSMGFVTPLTGQSTEDEEEGWSVVKRNRHR</sequence>
<protein>
    <submittedName>
        <fullName evidence="2">Uncharacterized protein</fullName>
    </submittedName>
</protein>